<reference evidence="5" key="1">
    <citation type="submission" date="2020-05" db="EMBL/GenBank/DDBJ databases">
        <title>WGS assembly of Panicum virgatum.</title>
        <authorList>
            <person name="Lovell J.T."/>
            <person name="Jenkins J."/>
            <person name="Shu S."/>
            <person name="Juenger T.E."/>
            <person name="Schmutz J."/>
        </authorList>
    </citation>
    <scope>NUCLEOTIDE SEQUENCE</scope>
    <source>
        <strain evidence="5">AP13</strain>
    </source>
</reference>
<dbReference type="InterPro" id="IPR032675">
    <property type="entry name" value="LRR_dom_sf"/>
</dbReference>
<feature type="domain" description="Disease resistance R13L4/SHOC-2-like LRR" evidence="4">
    <location>
        <begin position="314"/>
        <end position="514"/>
    </location>
</feature>
<dbReference type="Gene3D" id="1.10.8.430">
    <property type="entry name" value="Helical domain of apoptotic protease-activating factors"/>
    <property type="match status" value="1"/>
</dbReference>
<dbReference type="PANTHER" id="PTHR23155:SF1116">
    <property type="entry name" value="OS12G0273300 PROTEIN"/>
    <property type="match status" value="1"/>
</dbReference>
<keyword evidence="1" id="KW-0677">Repeat</keyword>
<feature type="domain" description="Disease resistance R13L4/SHOC-2-like LRR" evidence="4">
    <location>
        <begin position="217"/>
        <end position="312"/>
    </location>
</feature>
<keyword evidence="2" id="KW-0611">Plant defense</keyword>
<protein>
    <recommendedName>
        <fullName evidence="7">NB-ARC domain-containing protein</fullName>
    </recommendedName>
</protein>
<dbReference type="SUPFAM" id="SSF52540">
    <property type="entry name" value="P-loop containing nucleoside triphosphate hydrolases"/>
    <property type="match status" value="1"/>
</dbReference>
<comment type="caution">
    <text evidence="5">The sequence shown here is derived from an EMBL/GenBank/DDBJ whole genome shotgun (WGS) entry which is preliminary data.</text>
</comment>
<dbReference type="InterPro" id="IPR042197">
    <property type="entry name" value="Apaf_helical"/>
</dbReference>
<dbReference type="EMBL" id="CM029051">
    <property type="protein sequence ID" value="KAG2563149.1"/>
    <property type="molecule type" value="Genomic_DNA"/>
</dbReference>
<dbReference type="Gene3D" id="3.80.10.10">
    <property type="entry name" value="Ribonuclease Inhibitor"/>
    <property type="match status" value="1"/>
</dbReference>
<dbReference type="Pfam" id="PF23559">
    <property type="entry name" value="WHD_DRP"/>
    <property type="match status" value="1"/>
</dbReference>
<gene>
    <name evidence="5" type="ORF">PVAP13_8KG321100</name>
</gene>
<evidence type="ECO:0000256" key="1">
    <source>
        <dbReference type="ARBA" id="ARBA00022737"/>
    </source>
</evidence>
<dbReference type="Gene3D" id="1.10.10.10">
    <property type="entry name" value="Winged helix-like DNA-binding domain superfamily/Winged helix DNA-binding domain"/>
    <property type="match status" value="1"/>
</dbReference>
<proteinExistence type="predicted"/>
<dbReference type="InterPro" id="IPR044974">
    <property type="entry name" value="Disease_R_plants"/>
</dbReference>
<dbReference type="AlphaFoldDB" id="A0A8T0PRM0"/>
<dbReference type="SUPFAM" id="SSF52058">
    <property type="entry name" value="L domain-like"/>
    <property type="match status" value="1"/>
</dbReference>
<evidence type="ECO:0008006" key="7">
    <source>
        <dbReference type="Google" id="ProtNLM"/>
    </source>
</evidence>
<evidence type="ECO:0000256" key="2">
    <source>
        <dbReference type="ARBA" id="ARBA00022821"/>
    </source>
</evidence>
<dbReference type="InterPro" id="IPR027417">
    <property type="entry name" value="P-loop_NTPase"/>
</dbReference>
<dbReference type="GO" id="GO:0009626">
    <property type="term" value="P:plant-type hypersensitive response"/>
    <property type="evidence" value="ECO:0007669"/>
    <property type="project" value="UniProtKB-ARBA"/>
</dbReference>
<dbReference type="Proteomes" id="UP000823388">
    <property type="component" value="Chromosome 8K"/>
</dbReference>
<keyword evidence="6" id="KW-1185">Reference proteome</keyword>
<sequence length="525" mass="59056">MMMTPKCSFIKKLGFEENDYPQNCEQAYDEILKKCAGIPLAIISIAGLFRGHQHIKLVDARQILSNITEETSVDRILSLSYDDLPSHLKSCLLYLSIFPKDYKVERDRLIRTWIAESLIQSRRGLSLFEVGESYFNELVNRSMIEPINTNWEGRVEFCRVHGIVLDFICYLSSEDNFVTVLGEQSTSTPQSKIRRLSLQNGLAEPITHRLATTSMLQVRSVTVFGPAVNVMPSLSCFRALRVLDLEDSDLVESYLKINLICVGNLFHLRYLGLKDVNVGELLMELGKLRFLQTLCVRGDGTKELPPSAIKLRLSLVESLSNLHELQSLKIESWGAHIDLMQEGWNPPRNLCRFESCGDSFSTMPRWINPSSLPTLSHLVIYVDKVQSDDIQILGELPALCSILNVTGCIEKANVEGFMVSPDAFPSLRECCFNNFVTVPSMFPGGAMPRLRFLRFSLRACDIVSSNLDFGMGHLPSHERVHVDLWCQEASTTEVKEIEAALRCAAETHPNSPAIDIHFGGREPAL</sequence>
<evidence type="ECO:0000313" key="6">
    <source>
        <dbReference type="Proteomes" id="UP000823388"/>
    </source>
</evidence>
<evidence type="ECO:0000313" key="5">
    <source>
        <dbReference type="EMBL" id="KAG2563149.1"/>
    </source>
</evidence>
<name>A0A8T0PRM0_PANVG</name>
<dbReference type="GO" id="GO:0002758">
    <property type="term" value="P:innate immune response-activating signaling pathway"/>
    <property type="evidence" value="ECO:0007669"/>
    <property type="project" value="UniProtKB-ARBA"/>
</dbReference>
<evidence type="ECO:0000259" key="4">
    <source>
        <dbReference type="Pfam" id="PF23598"/>
    </source>
</evidence>
<organism evidence="5 6">
    <name type="scientific">Panicum virgatum</name>
    <name type="common">Blackwell switchgrass</name>
    <dbReference type="NCBI Taxonomy" id="38727"/>
    <lineage>
        <taxon>Eukaryota</taxon>
        <taxon>Viridiplantae</taxon>
        <taxon>Streptophyta</taxon>
        <taxon>Embryophyta</taxon>
        <taxon>Tracheophyta</taxon>
        <taxon>Spermatophyta</taxon>
        <taxon>Magnoliopsida</taxon>
        <taxon>Liliopsida</taxon>
        <taxon>Poales</taxon>
        <taxon>Poaceae</taxon>
        <taxon>PACMAD clade</taxon>
        <taxon>Panicoideae</taxon>
        <taxon>Panicodae</taxon>
        <taxon>Paniceae</taxon>
        <taxon>Panicinae</taxon>
        <taxon>Panicum</taxon>
        <taxon>Panicum sect. Hiantes</taxon>
    </lineage>
</organism>
<dbReference type="FunFam" id="1.10.10.10:FF:000322">
    <property type="entry name" value="Probable disease resistance protein At1g63360"/>
    <property type="match status" value="1"/>
</dbReference>
<dbReference type="PANTHER" id="PTHR23155">
    <property type="entry name" value="DISEASE RESISTANCE PROTEIN RP"/>
    <property type="match status" value="1"/>
</dbReference>
<dbReference type="GO" id="GO:0042742">
    <property type="term" value="P:defense response to bacterium"/>
    <property type="evidence" value="ECO:0007669"/>
    <property type="project" value="UniProtKB-ARBA"/>
</dbReference>
<dbReference type="InterPro" id="IPR036388">
    <property type="entry name" value="WH-like_DNA-bd_sf"/>
</dbReference>
<dbReference type="InterPro" id="IPR055414">
    <property type="entry name" value="LRR_R13L4/SHOC2-like"/>
</dbReference>
<feature type="domain" description="Disease resistance protein winged helix" evidence="3">
    <location>
        <begin position="97"/>
        <end position="168"/>
    </location>
</feature>
<dbReference type="Pfam" id="PF23598">
    <property type="entry name" value="LRR_14"/>
    <property type="match status" value="2"/>
</dbReference>
<evidence type="ECO:0000259" key="3">
    <source>
        <dbReference type="Pfam" id="PF23559"/>
    </source>
</evidence>
<dbReference type="InterPro" id="IPR058922">
    <property type="entry name" value="WHD_DRP"/>
</dbReference>
<accession>A0A8T0PRM0</accession>